<feature type="compositionally biased region" description="Pro residues" evidence="1">
    <location>
        <begin position="20"/>
        <end position="30"/>
    </location>
</feature>
<name>B0D6X0_LACBS</name>
<dbReference type="Proteomes" id="UP000001194">
    <property type="component" value="Unassembled WGS sequence"/>
</dbReference>
<dbReference type="EMBL" id="DS547099">
    <property type="protein sequence ID" value="EDR09295.1"/>
    <property type="molecule type" value="Genomic_DNA"/>
</dbReference>
<gene>
    <name evidence="2" type="ORF">LACBIDRAFT_325987</name>
</gene>
<evidence type="ECO:0000313" key="2">
    <source>
        <dbReference type="EMBL" id="EDR09295.1"/>
    </source>
</evidence>
<sequence>MSKPHSHSHSHPAPSLAEHTPPPCDHSPPPYRQSYLRGILPFSPQPRFPLPPVHSNATYDIPEICEPPPELTCHGSLIHYEPVARSPMLHGQPALPGHQGSSALPTYPPLSTVPNIVEIQLCRKDGPSAFTPGATSYYQEIRGVRPRGIIQAGTRIVCPSFKGWGTGPTDRARIAVRIKGIVGNRTIVQLDTIPSSGGVVPGADTVYVYFFTPYPIFSLNSL</sequence>
<organism evidence="3">
    <name type="scientific">Laccaria bicolor (strain S238N-H82 / ATCC MYA-4686)</name>
    <name type="common">Bicoloured deceiver</name>
    <name type="synonym">Laccaria laccata var. bicolor</name>
    <dbReference type="NCBI Taxonomy" id="486041"/>
    <lineage>
        <taxon>Eukaryota</taxon>
        <taxon>Fungi</taxon>
        <taxon>Dikarya</taxon>
        <taxon>Basidiomycota</taxon>
        <taxon>Agaricomycotina</taxon>
        <taxon>Agaricomycetes</taxon>
        <taxon>Agaricomycetidae</taxon>
        <taxon>Agaricales</taxon>
        <taxon>Agaricineae</taxon>
        <taxon>Hydnangiaceae</taxon>
        <taxon>Laccaria</taxon>
    </lineage>
</organism>
<dbReference type="HOGENOM" id="CLU_1245559_0_0_1"/>
<proteinExistence type="predicted"/>
<dbReference type="GeneID" id="6075468"/>
<feature type="compositionally biased region" description="Basic residues" evidence="1">
    <location>
        <begin position="1"/>
        <end position="10"/>
    </location>
</feature>
<protein>
    <submittedName>
        <fullName evidence="2">Predicted protein</fullName>
    </submittedName>
</protein>
<dbReference type="InParanoid" id="B0D6X0"/>
<reference evidence="2 3" key="1">
    <citation type="journal article" date="2008" name="Nature">
        <title>The genome of Laccaria bicolor provides insights into mycorrhizal symbiosis.</title>
        <authorList>
            <person name="Martin F."/>
            <person name="Aerts A."/>
            <person name="Ahren D."/>
            <person name="Brun A."/>
            <person name="Danchin E.G.J."/>
            <person name="Duchaussoy F."/>
            <person name="Gibon J."/>
            <person name="Kohler A."/>
            <person name="Lindquist E."/>
            <person name="Pereda V."/>
            <person name="Salamov A."/>
            <person name="Shapiro H.J."/>
            <person name="Wuyts J."/>
            <person name="Blaudez D."/>
            <person name="Buee M."/>
            <person name="Brokstein P."/>
            <person name="Canbaeck B."/>
            <person name="Cohen D."/>
            <person name="Courty P.E."/>
            <person name="Coutinho P.M."/>
            <person name="Delaruelle C."/>
            <person name="Detter J.C."/>
            <person name="Deveau A."/>
            <person name="DiFazio S."/>
            <person name="Duplessis S."/>
            <person name="Fraissinet-Tachet L."/>
            <person name="Lucic E."/>
            <person name="Frey-Klett P."/>
            <person name="Fourrey C."/>
            <person name="Feussner I."/>
            <person name="Gay G."/>
            <person name="Grimwood J."/>
            <person name="Hoegger P.J."/>
            <person name="Jain P."/>
            <person name="Kilaru S."/>
            <person name="Labbe J."/>
            <person name="Lin Y.C."/>
            <person name="Legue V."/>
            <person name="Le Tacon F."/>
            <person name="Marmeisse R."/>
            <person name="Melayah D."/>
            <person name="Montanini B."/>
            <person name="Muratet M."/>
            <person name="Nehls U."/>
            <person name="Niculita-Hirzel H."/>
            <person name="Oudot-Le Secq M.P."/>
            <person name="Peter M."/>
            <person name="Quesneville H."/>
            <person name="Rajashekar B."/>
            <person name="Reich M."/>
            <person name="Rouhier N."/>
            <person name="Schmutz J."/>
            <person name="Yin T."/>
            <person name="Chalot M."/>
            <person name="Henrissat B."/>
            <person name="Kuees U."/>
            <person name="Lucas S."/>
            <person name="Van de Peer Y."/>
            <person name="Podila G.K."/>
            <person name="Polle A."/>
            <person name="Pukkila P.J."/>
            <person name="Richardson P.M."/>
            <person name="Rouze P."/>
            <person name="Sanders I.R."/>
            <person name="Stajich J.E."/>
            <person name="Tunlid A."/>
            <person name="Tuskan G."/>
            <person name="Grigoriev I.V."/>
        </authorList>
    </citation>
    <scope>NUCLEOTIDE SEQUENCE [LARGE SCALE GENOMIC DNA]</scope>
    <source>
        <strain evidence="3">S238N-H82 / ATCC MYA-4686</strain>
    </source>
</reference>
<dbReference type="KEGG" id="lbc:LACBIDRAFT_325987"/>
<keyword evidence="3" id="KW-1185">Reference proteome</keyword>
<evidence type="ECO:0000256" key="1">
    <source>
        <dbReference type="SAM" id="MobiDB-lite"/>
    </source>
</evidence>
<evidence type="ECO:0000313" key="3">
    <source>
        <dbReference type="Proteomes" id="UP000001194"/>
    </source>
</evidence>
<dbReference type="AlphaFoldDB" id="B0D6X0"/>
<accession>B0D6X0</accession>
<feature type="region of interest" description="Disordered" evidence="1">
    <location>
        <begin position="1"/>
        <end position="30"/>
    </location>
</feature>
<dbReference type="RefSeq" id="XP_001879644.1">
    <property type="nucleotide sequence ID" value="XM_001879609.1"/>
</dbReference>